<dbReference type="SUPFAM" id="SSF54211">
    <property type="entry name" value="Ribosomal protein S5 domain 2-like"/>
    <property type="match status" value="1"/>
</dbReference>
<dbReference type="Proteomes" id="UP000318296">
    <property type="component" value="Unassembled WGS sequence"/>
</dbReference>
<sequence>MTAKVKSVTILGLEATPIEVEVDIANGLPGMTIVGLPDKAVEEAKERVRSAIKNSNAIFPHKKIIVNLAPADIKKEGPSFDLPIAIGILAASNQITINGDNNLFLGELSLDGSLRQISGAITAAIFAQEKKYRELYLPAANAKEASLISGFELKAVESLDQLILHLKGEVKIENCEMTLVDDLILKAKNSDYDMRHIAGQAHAKRALEIAAAGGHNVLMFGSPGSGKTFLARAFSGILPRMRPEEILEATKIYSVAGLLNHDHPLVSSRPFRSPHHSASSKAIVGGGSWPKPGEVSLAHRGVLFMDEFPEFPRSVLEAMRQPLEDGTVCISRAQGSLDFPARFILIAAQNPCPCGFLGDDSHQCLCSPSDIIRYRKRISGPILDRIDIHLEVPRVKFRKMMTEGKEESSKKIRRRVEAARRVQTKRFSGLTIKTNAEMGVREIKRYCLVDDNSQKLLENAMDNLAMSARGLHRTLKIARTIADLNHSKNIKPEYIAEALSYRPVEQKIYV</sequence>
<dbReference type="InterPro" id="IPR027417">
    <property type="entry name" value="P-loop_NTPase"/>
</dbReference>
<protein>
    <submittedName>
        <fullName evidence="3">Magnesium chelatase family protein</fullName>
    </submittedName>
</protein>
<dbReference type="GO" id="GO:0005524">
    <property type="term" value="F:ATP binding"/>
    <property type="evidence" value="ECO:0007669"/>
    <property type="project" value="InterPro"/>
</dbReference>
<dbReference type="Pfam" id="PF13541">
    <property type="entry name" value="ChlI"/>
    <property type="match status" value="1"/>
</dbReference>
<dbReference type="InterPro" id="IPR003593">
    <property type="entry name" value="AAA+_ATPase"/>
</dbReference>
<organism evidence="3 4">
    <name type="scientific">Candidatus Berkelbacteria bacterium Licking1014_96</name>
    <dbReference type="NCBI Taxonomy" id="2017149"/>
    <lineage>
        <taxon>Bacteria</taxon>
        <taxon>Candidatus Berkelbacteria</taxon>
    </lineage>
</organism>
<gene>
    <name evidence="3" type="ORF">CEN92_4</name>
</gene>
<dbReference type="PANTHER" id="PTHR32039:SF7">
    <property type="entry name" value="COMPETENCE PROTEIN COMM"/>
    <property type="match status" value="1"/>
</dbReference>
<dbReference type="InterPro" id="IPR045006">
    <property type="entry name" value="CHLI-like"/>
</dbReference>
<dbReference type="InterPro" id="IPR014721">
    <property type="entry name" value="Ribsml_uS5_D2-typ_fold_subgr"/>
</dbReference>
<dbReference type="InterPro" id="IPR000523">
    <property type="entry name" value="Mg_chelatse_chII-like_cat_dom"/>
</dbReference>
<reference evidence="3 4" key="1">
    <citation type="submission" date="2017-07" db="EMBL/GenBank/DDBJ databases">
        <title>Mechanisms for carbon and nitrogen cycling indicate functional differentiation within the Candidate Phyla Radiation.</title>
        <authorList>
            <person name="Danczak R.E."/>
            <person name="Johnston M.D."/>
            <person name="Kenah C."/>
            <person name="Slattery M."/>
            <person name="Wrighton K.C."/>
            <person name="Wilkins M.J."/>
        </authorList>
    </citation>
    <scope>NUCLEOTIDE SEQUENCE [LARGE SCALE GENOMIC DNA]</scope>
    <source>
        <strain evidence="3">Licking1014_96</strain>
    </source>
</reference>
<evidence type="ECO:0000313" key="3">
    <source>
        <dbReference type="EMBL" id="TSC92336.1"/>
    </source>
</evidence>
<dbReference type="AlphaFoldDB" id="A0A554LHJ3"/>
<dbReference type="InterPro" id="IPR025158">
    <property type="entry name" value="Mg_chelat-rel_C"/>
</dbReference>
<comment type="similarity">
    <text evidence="1">Belongs to the Mg-chelatase subunits D/I family. ComM subfamily.</text>
</comment>
<dbReference type="Gene3D" id="3.40.50.300">
    <property type="entry name" value="P-loop containing nucleotide triphosphate hydrolases"/>
    <property type="match status" value="1"/>
</dbReference>
<dbReference type="SMART" id="SM00382">
    <property type="entry name" value="AAA"/>
    <property type="match status" value="1"/>
</dbReference>
<proteinExistence type="inferred from homology"/>
<dbReference type="Pfam" id="PF01078">
    <property type="entry name" value="Mg_chelatase"/>
    <property type="match status" value="1"/>
</dbReference>
<feature type="domain" description="AAA+ ATPase" evidence="2">
    <location>
        <begin position="213"/>
        <end position="396"/>
    </location>
</feature>
<name>A0A554LHJ3_9BACT</name>
<comment type="caution">
    <text evidence="3">The sequence shown here is derived from an EMBL/GenBank/DDBJ whole genome shotgun (WGS) entry which is preliminary data.</text>
</comment>
<dbReference type="Pfam" id="PF13335">
    <property type="entry name" value="Mg_chelatase_C"/>
    <property type="match status" value="1"/>
</dbReference>
<evidence type="ECO:0000259" key="2">
    <source>
        <dbReference type="SMART" id="SM00382"/>
    </source>
</evidence>
<dbReference type="InterPro" id="IPR004482">
    <property type="entry name" value="Mg_chelat-rel"/>
</dbReference>
<dbReference type="SUPFAM" id="SSF52540">
    <property type="entry name" value="P-loop containing nucleoside triphosphate hydrolases"/>
    <property type="match status" value="1"/>
</dbReference>
<evidence type="ECO:0000313" key="4">
    <source>
        <dbReference type="Proteomes" id="UP000318296"/>
    </source>
</evidence>
<evidence type="ECO:0000256" key="1">
    <source>
        <dbReference type="ARBA" id="ARBA00006354"/>
    </source>
</evidence>
<dbReference type="InterPro" id="IPR020568">
    <property type="entry name" value="Ribosomal_Su5_D2-typ_SF"/>
</dbReference>
<dbReference type="EMBL" id="VMGH01000001">
    <property type="protein sequence ID" value="TSC92336.1"/>
    <property type="molecule type" value="Genomic_DNA"/>
</dbReference>
<accession>A0A554LHJ3</accession>
<dbReference type="NCBIfam" id="TIGR00368">
    <property type="entry name" value="YifB family Mg chelatase-like AAA ATPase"/>
    <property type="match status" value="1"/>
</dbReference>
<dbReference type="Gene3D" id="3.30.230.10">
    <property type="match status" value="1"/>
</dbReference>
<dbReference type="PANTHER" id="PTHR32039">
    <property type="entry name" value="MAGNESIUM-CHELATASE SUBUNIT CHLI"/>
    <property type="match status" value="1"/>
</dbReference>